<dbReference type="EMBL" id="PXWF02000063">
    <property type="protein sequence ID" value="PWF54836.1"/>
    <property type="molecule type" value="Genomic_DNA"/>
</dbReference>
<keyword evidence="3" id="KW-1185">Reference proteome</keyword>
<comment type="caution">
    <text evidence="2">The sequence shown here is derived from an EMBL/GenBank/DDBJ whole genome shotgun (WGS) entry which is preliminary data.</text>
</comment>
<feature type="signal peptide" evidence="1">
    <location>
        <begin position="1"/>
        <end position="26"/>
    </location>
</feature>
<dbReference type="RefSeq" id="WP_106756308.1">
    <property type="nucleotide sequence ID" value="NZ_PXWF02000063.1"/>
</dbReference>
<organism evidence="2 3">
    <name type="scientific">Massilia glaciei</name>
    <dbReference type="NCBI Taxonomy" id="1524097"/>
    <lineage>
        <taxon>Bacteria</taxon>
        <taxon>Pseudomonadati</taxon>
        <taxon>Pseudomonadota</taxon>
        <taxon>Betaproteobacteria</taxon>
        <taxon>Burkholderiales</taxon>
        <taxon>Oxalobacteraceae</taxon>
        <taxon>Telluria group</taxon>
        <taxon>Massilia</taxon>
    </lineage>
</organism>
<proteinExistence type="predicted"/>
<keyword evidence="1" id="KW-0732">Signal</keyword>
<accession>A0A2U2I4Z8</accession>
<gene>
    <name evidence="2" type="ORF">C7C56_004590</name>
</gene>
<evidence type="ECO:0000313" key="3">
    <source>
        <dbReference type="Proteomes" id="UP000241421"/>
    </source>
</evidence>
<reference evidence="2 3" key="1">
    <citation type="submission" date="2018-04" db="EMBL/GenBank/DDBJ databases">
        <title>Massilia violaceinigra sp. nov., a novel purple-pigmented bacterium isolated from Tianshan glacier, Xinjiang, China.</title>
        <authorList>
            <person name="Wang H."/>
        </authorList>
    </citation>
    <scope>NUCLEOTIDE SEQUENCE [LARGE SCALE GENOMIC DNA]</scope>
    <source>
        <strain evidence="2 3">B448-2</strain>
    </source>
</reference>
<evidence type="ECO:0000256" key="1">
    <source>
        <dbReference type="SAM" id="SignalP"/>
    </source>
</evidence>
<name>A0A2U2I4Z8_9BURK</name>
<dbReference type="InterPro" id="IPR013783">
    <property type="entry name" value="Ig-like_fold"/>
</dbReference>
<dbReference type="Proteomes" id="UP000241421">
    <property type="component" value="Unassembled WGS sequence"/>
</dbReference>
<dbReference type="InterPro" id="IPR008964">
    <property type="entry name" value="Invasin/intimin_cell_adhesion"/>
</dbReference>
<sequence>MNKTDSTNTKRLPGLLAALACATLLAACGGGGGSPGQVGPIVPPTPGDPVTPVPVPGPKMTLVILDGAGNGITTLSGGQSAVVRVTVLGADDKAVPNAIVKFEASDATLVTFTPESASALTDAAGVAVVSLKPASFSSAGALSISASTVVGAKTAAAAKNIAVGAAPLTVGALRFSPLPPASLPAFSTASLVIPVTSGGAPASTANGLVLTSLCTGDGSASLVVGSLSNGQLSATYTNRGCLRVNDVITAAIGSSSASITIPVSAANIGTVKFVSSSVATSIVLKGSGGLGRSESAQLNFRVVDQQDTGLGGVNVAFTATTTTGGLTLSPLNATTDAQGNVSVTVSSGTIPTPVRVIAEATRNGVVMSGLSDTLVISTGLPIQKSLSLSADIYNIEGWSYDGEISRVTVRMADQYGNPVSDDTAVNLVAEGGAVGSSQIGACVTVDGGCTVNFRSQNFRPVNGRVSVLAYAQGIKTFNDANGDGQYTCKVYTKPDGTATTDPYRPLIDLCVKDQGEAYTAQGDAFLDTDFNKVYEADKGDLPFPYGHANYLSADSGRWGITYINSSIELILSGSVATMYWRHCTFAGVCNAWSTSPQRVIPNLHGPGCKSMVLEMRITDLHDNPMPFGTTVSSVDTGKVLPGTYAPNLITSTNAAGGTFHTVTVKPDDACSSDSFGVRVLTPKQNGSVFTFQSGPVAP</sequence>
<dbReference type="AlphaFoldDB" id="A0A2U2I4Z8"/>
<feature type="chain" id="PRO_5015489761" description="Big-1 domain-containing protein" evidence="1">
    <location>
        <begin position="27"/>
        <end position="698"/>
    </location>
</feature>
<dbReference type="Gene3D" id="2.60.40.10">
    <property type="entry name" value="Immunoglobulins"/>
    <property type="match status" value="2"/>
</dbReference>
<evidence type="ECO:0000313" key="2">
    <source>
        <dbReference type="EMBL" id="PWF54836.1"/>
    </source>
</evidence>
<dbReference type="PROSITE" id="PS51257">
    <property type="entry name" value="PROKAR_LIPOPROTEIN"/>
    <property type="match status" value="1"/>
</dbReference>
<dbReference type="OrthoDB" id="5522233at2"/>
<protein>
    <recommendedName>
        <fullName evidence="4">Big-1 domain-containing protein</fullName>
    </recommendedName>
</protein>
<dbReference type="SUPFAM" id="SSF49373">
    <property type="entry name" value="Invasin/intimin cell-adhesion fragments"/>
    <property type="match status" value="2"/>
</dbReference>
<evidence type="ECO:0008006" key="4">
    <source>
        <dbReference type="Google" id="ProtNLM"/>
    </source>
</evidence>